<dbReference type="Pfam" id="PF03101">
    <property type="entry name" value="FAR1"/>
    <property type="match status" value="1"/>
</dbReference>
<dbReference type="AlphaFoldDB" id="A0AAN9IZY7"/>
<protein>
    <recommendedName>
        <fullName evidence="2">FAR1 domain-containing protein</fullName>
    </recommendedName>
</protein>
<dbReference type="PANTHER" id="PTHR46328">
    <property type="entry name" value="FAR-RED IMPAIRED RESPONSIVE (FAR1) FAMILY PROTEIN-RELATED"/>
    <property type="match status" value="1"/>
</dbReference>
<accession>A0AAN9IZY7</accession>
<evidence type="ECO:0000313" key="4">
    <source>
        <dbReference type="Proteomes" id="UP001372338"/>
    </source>
</evidence>
<evidence type="ECO:0000259" key="2">
    <source>
        <dbReference type="Pfam" id="PF03101"/>
    </source>
</evidence>
<gene>
    <name evidence="3" type="ORF">RIF29_03446</name>
</gene>
<keyword evidence="1" id="KW-0812">Transmembrane</keyword>
<dbReference type="EMBL" id="JAYWIO010000001">
    <property type="protein sequence ID" value="KAK7289647.1"/>
    <property type="molecule type" value="Genomic_DNA"/>
</dbReference>
<proteinExistence type="predicted"/>
<feature type="transmembrane region" description="Helical" evidence="1">
    <location>
        <begin position="64"/>
        <end position="81"/>
    </location>
</feature>
<keyword evidence="1" id="KW-0472">Membrane</keyword>
<organism evidence="3 4">
    <name type="scientific">Crotalaria pallida</name>
    <name type="common">Smooth rattlebox</name>
    <name type="synonym">Crotalaria striata</name>
    <dbReference type="NCBI Taxonomy" id="3830"/>
    <lineage>
        <taxon>Eukaryota</taxon>
        <taxon>Viridiplantae</taxon>
        <taxon>Streptophyta</taxon>
        <taxon>Embryophyta</taxon>
        <taxon>Tracheophyta</taxon>
        <taxon>Spermatophyta</taxon>
        <taxon>Magnoliopsida</taxon>
        <taxon>eudicotyledons</taxon>
        <taxon>Gunneridae</taxon>
        <taxon>Pentapetalae</taxon>
        <taxon>rosids</taxon>
        <taxon>fabids</taxon>
        <taxon>Fabales</taxon>
        <taxon>Fabaceae</taxon>
        <taxon>Papilionoideae</taxon>
        <taxon>50 kb inversion clade</taxon>
        <taxon>genistoids sensu lato</taxon>
        <taxon>core genistoids</taxon>
        <taxon>Crotalarieae</taxon>
        <taxon>Crotalaria</taxon>
    </lineage>
</organism>
<reference evidence="3 4" key="1">
    <citation type="submission" date="2024-01" db="EMBL/GenBank/DDBJ databases">
        <title>The genomes of 5 underutilized Papilionoideae crops provide insights into root nodulation and disease resistanc.</title>
        <authorList>
            <person name="Yuan L."/>
        </authorList>
    </citation>
    <scope>NUCLEOTIDE SEQUENCE [LARGE SCALE GENOMIC DNA]</scope>
    <source>
        <strain evidence="3">ZHUSHIDOU_FW_LH</strain>
        <tissue evidence="3">Leaf</tissue>
    </source>
</reference>
<dbReference type="PANTHER" id="PTHR46328:SF26">
    <property type="entry name" value="FAR1 DNA-BINDING DOMAIN PROTEIN"/>
    <property type="match status" value="1"/>
</dbReference>
<evidence type="ECO:0000256" key="1">
    <source>
        <dbReference type="SAM" id="Phobius"/>
    </source>
</evidence>
<dbReference type="Proteomes" id="UP001372338">
    <property type="component" value="Unassembled WGS sequence"/>
</dbReference>
<dbReference type="InterPro" id="IPR004330">
    <property type="entry name" value="FAR1_DNA_bnd_dom"/>
</dbReference>
<keyword evidence="4" id="KW-1185">Reference proteome</keyword>
<sequence length="132" mass="15032">MMNGAMDEGDASHVEEVVPIIVDATIEADNVTYIRGKGDIGVVNFTKVCDADDMKKFRFADNELAYAFYNTYGLVVGLFSVRKRKMRRNESGIVVRLYFSCSCEGYRNPDFFERMNQRRQPKVITRFGCGGM</sequence>
<keyword evidence="1" id="KW-1133">Transmembrane helix</keyword>
<evidence type="ECO:0000313" key="3">
    <source>
        <dbReference type="EMBL" id="KAK7289647.1"/>
    </source>
</evidence>
<feature type="domain" description="FAR1" evidence="2">
    <location>
        <begin position="68"/>
        <end position="132"/>
    </location>
</feature>
<comment type="caution">
    <text evidence="3">The sequence shown here is derived from an EMBL/GenBank/DDBJ whole genome shotgun (WGS) entry which is preliminary data.</text>
</comment>
<name>A0AAN9IZY7_CROPI</name>